<dbReference type="SUPFAM" id="SSF46785">
    <property type="entry name" value="Winged helix' DNA-binding domain"/>
    <property type="match status" value="1"/>
</dbReference>
<dbReference type="AlphaFoldDB" id="A0A1J5RG06"/>
<reference evidence="1" key="1">
    <citation type="submission" date="2016-10" db="EMBL/GenBank/DDBJ databases">
        <title>Sequence of Gallionella enrichment culture.</title>
        <authorList>
            <person name="Poehlein A."/>
            <person name="Muehling M."/>
            <person name="Daniel R."/>
        </authorList>
    </citation>
    <scope>NUCLEOTIDE SEQUENCE</scope>
</reference>
<dbReference type="EMBL" id="MLJW01000174">
    <property type="protein sequence ID" value="OIQ95048.1"/>
    <property type="molecule type" value="Genomic_DNA"/>
</dbReference>
<evidence type="ECO:0008006" key="2">
    <source>
        <dbReference type="Google" id="ProtNLM"/>
    </source>
</evidence>
<accession>A0A1J5RG06</accession>
<proteinExistence type="predicted"/>
<organism evidence="1">
    <name type="scientific">mine drainage metagenome</name>
    <dbReference type="NCBI Taxonomy" id="410659"/>
    <lineage>
        <taxon>unclassified sequences</taxon>
        <taxon>metagenomes</taxon>
        <taxon>ecological metagenomes</taxon>
    </lineage>
</organism>
<dbReference type="InterPro" id="IPR019238">
    <property type="entry name" value="AbiEi_2"/>
</dbReference>
<sequence length="366" mass="40691">MVLESPPNERQLIEQFVETLRGLPEVHADLDTWESVAPAGDREHDAQIDLRIAGKSFTLLIEAKKVVYPRDVREVLWQFKELSRSRPSGQGGGESVSLVVAESISPGAKDLLRTERVGYYDSGGSLFLPARGAYLYIDRPPPKTLAKSVRSLFSGRRAQVLHTLLVRHQDWFGVKELAEQAQVSPATASQMLTELGRFDWLASRGQGPNKERHLREPGALLDAWVKQLASIRPPALRRYYVPGMKTDQLLEHAAQVFAAHQVGYAISHEAAAQRYAPFLSSVSQVRCRLLVGRAADAAIGELGARVVHEGANLAIIEAKSPGELLFRERVGDIWLASPIQVYLDLLRSEGRAKEMAEHLRQERIGF</sequence>
<name>A0A1J5RG06_9ZZZZ</name>
<comment type="caution">
    <text evidence="1">The sequence shown here is derived from an EMBL/GenBank/DDBJ whole genome shotgun (WGS) entry which is preliminary data.</text>
</comment>
<dbReference type="Pfam" id="PF09952">
    <property type="entry name" value="AbiEi_2"/>
    <property type="match status" value="1"/>
</dbReference>
<dbReference type="InterPro" id="IPR036390">
    <property type="entry name" value="WH_DNA-bd_sf"/>
</dbReference>
<protein>
    <recommendedName>
        <fullName evidence="2">HTH iclR-type domain-containing protein</fullName>
    </recommendedName>
</protein>
<gene>
    <name evidence="1" type="ORF">GALL_229720</name>
</gene>
<evidence type="ECO:0000313" key="1">
    <source>
        <dbReference type="EMBL" id="OIQ95048.1"/>
    </source>
</evidence>